<evidence type="ECO:0000256" key="3">
    <source>
        <dbReference type="ARBA" id="ARBA00023125"/>
    </source>
</evidence>
<proteinExistence type="inferred from homology"/>
<dbReference type="FunFam" id="1.10.10.10:FF:000001">
    <property type="entry name" value="LysR family transcriptional regulator"/>
    <property type="match status" value="1"/>
</dbReference>
<dbReference type="Gene3D" id="3.40.190.290">
    <property type="match status" value="1"/>
</dbReference>
<evidence type="ECO:0000256" key="2">
    <source>
        <dbReference type="ARBA" id="ARBA00023015"/>
    </source>
</evidence>
<comment type="similarity">
    <text evidence="1">Belongs to the LysR transcriptional regulatory family.</text>
</comment>
<comment type="caution">
    <text evidence="6">The sequence shown here is derived from an EMBL/GenBank/DDBJ whole genome shotgun (WGS) entry which is preliminary data.</text>
</comment>
<feature type="domain" description="HTH lysR-type" evidence="5">
    <location>
        <begin position="1"/>
        <end position="61"/>
    </location>
</feature>
<dbReference type="InterPro" id="IPR036388">
    <property type="entry name" value="WH-like_DNA-bd_sf"/>
</dbReference>
<dbReference type="EMBL" id="QRBA01000022">
    <property type="protein sequence ID" value="RDS87719.1"/>
    <property type="molecule type" value="Genomic_DNA"/>
</dbReference>
<evidence type="ECO:0000256" key="4">
    <source>
        <dbReference type="ARBA" id="ARBA00023163"/>
    </source>
</evidence>
<evidence type="ECO:0000313" key="7">
    <source>
        <dbReference type="Proteomes" id="UP000255541"/>
    </source>
</evidence>
<accession>A0A7Z6MRL1</accession>
<dbReference type="Gene3D" id="1.10.10.10">
    <property type="entry name" value="Winged helix-like DNA-binding domain superfamily/Winged helix DNA-binding domain"/>
    <property type="match status" value="1"/>
</dbReference>
<dbReference type="PROSITE" id="PS50931">
    <property type="entry name" value="HTH_LYSR"/>
    <property type="match status" value="1"/>
</dbReference>
<dbReference type="PANTHER" id="PTHR30537">
    <property type="entry name" value="HTH-TYPE TRANSCRIPTIONAL REGULATOR"/>
    <property type="match status" value="1"/>
</dbReference>
<dbReference type="GO" id="GO:0043565">
    <property type="term" value="F:sequence-specific DNA binding"/>
    <property type="evidence" value="ECO:0007669"/>
    <property type="project" value="TreeGrafter"/>
</dbReference>
<keyword evidence="3" id="KW-0238">DNA-binding</keyword>
<protein>
    <submittedName>
        <fullName evidence="6">LysR family transcriptional regulator</fullName>
    </submittedName>
</protein>
<gene>
    <name evidence="6" type="ORF">DL347_28715</name>
</gene>
<dbReference type="Pfam" id="PF03466">
    <property type="entry name" value="LysR_substrate"/>
    <property type="match status" value="1"/>
</dbReference>
<dbReference type="RefSeq" id="WP_115488721.1">
    <property type="nucleotide sequence ID" value="NZ_QRBA01000022.1"/>
</dbReference>
<evidence type="ECO:0000313" key="6">
    <source>
        <dbReference type="EMBL" id="RDS87719.1"/>
    </source>
</evidence>
<dbReference type="CDD" id="cd08474">
    <property type="entry name" value="PBP2_CrgA_like_5"/>
    <property type="match status" value="1"/>
</dbReference>
<dbReference type="InterPro" id="IPR036390">
    <property type="entry name" value="WH_DNA-bd_sf"/>
</dbReference>
<sequence>MEPSLLPSLALFAHVARHRSFTKAAAELMVSRAALSQSLKTLEHRLDVRLLNRTTRDMSLTEEGQRLLETLLPALANIEHAVRNVGEDHDQPSGLLRINTSRLAAKILIEPYIAEFLQRYRKLRIELVMDDGLANIIADGCDAGIRLGESLAEYMVAVPISPMLEMVVAGSPEYFAQHSAPASPKDLAQHNCLSYRNVTSGAIYHWEFNSPDILDHTLRVEPRGTLTTNDDEGMIRAALQGLGLIQHVSIALHDYLEAGSLVRVLQPWSKPFPGYYLYVPTREYMTARVRAFLDFLIEKRDRSAI</sequence>
<dbReference type="Pfam" id="PF00126">
    <property type="entry name" value="HTH_1"/>
    <property type="match status" value="1"/>
</dbReference>
<reference evidence="6 7" key="1">
    <citation type="submission" date="2018-07" db="EMBL/GenBank/DDBJ databases">
        <title>Draft Genome Sequence of Pseudomonas fluorescens AHK-1 associated with canker disease of kiwifruit.</title>
        <authorList>
            <person name="Wu Z."/>
        </authorList>
    </citation>
    <scope>NUCLEOTIDE SEQUENCE [LARGE SCALE GENOMIC DNA]</scope>
    <source>
        <strain evidence="6 7">AHK-1</strain>
    </source>
</reference>
<dbReference type="AlphaFoldDB" id="A0A7Z6MRL1"/>
<dbReference type="InterPro" id="IPR058163">
    <property type="entry name" value="LysR-type_TF_proteobact-type"/>
</dbReference>
<dbReference type="InterPro" id="IPR000847">
    <property type="entry name" value="LysR_HTH_N"/>
</dbReference>
<keyword evidence="4" id="KW-0804">Transcription</keyword>
<name>A0A7Z6MRL1_PSEFL</name>
<dbReference type="Proteomes" id="UP000255541">
    <property type="component" value="Unassembled WGS sequence"/>
</dbReference>
<keyword evidence="2" id="KW-0805">Transcription regulation</keyword>
<organism evidence="6 7">
    <name type="scientific">Pseudomonas fluorescens</name>
    <dbReference type="NCBI Taxonomy" id="294"/>
    <lineage>
        <taxon>Bacteria</taxon>
        <taxon>Pseudomonadati</taxon>
        <taxon>Pseudomonadota</taxon>
        <taxon>Gammaproteobacteria</taxon>
        <taxon>Pseudomonadales</taxon>
        <taxon>Pseudomonadaceae</taxon>
        <taxon>Pseudomonas</taxon>
    </lineage>
</organism>
<dbReference type="SUPFAM" id="SSF53850">
    <property type="entry name" value="Periplasmic binding protein-like II"/>
    <property type="match status" value="1"/>
</dbReference>
<dbReference type="InterPro" id="IPR005119">
    <property type="entry name" value="LysR_subst-bd"/>
</dbReference>
<dbReference type="SUPFAM" id="SSF46785">
    <property type="entry name" value="Winged helix' DNA-binding domain"/>
    <property type="match status" value="1"/>
</dbReference>
<dbReference type="GO" id="GO:0006351">
    <property type="term" value="P:DNA-templated transcription"/>
    <property type="evidence" value="ECO:0007669"/>
    <property type="project" value="TreeGrafter"/>
</dbReference>
<dbReference type="PANTHER" id="PTHR30537:SF1">
    <property type="entry name" value="HTH-TYPE TRANSCRIPTIONAL REGULATOR PGRR"/>
    <property type="match status" value="1"/>
</dbReference>
<evidence type="ECO:0000259" key="5">
    <source>
        <dbReference type="PROSITE" id="PS50931"/>
    </source>
</evidence>
<evidence type="ECO:0000256" key="1">
    <source>
        <dbReference type="ARBA" id="ARBA00009437"/>
    </source>
</evidence>
<dbReference type="GO" id="GO:0003700">
    <property type="term" value="F:DNA-binding transcription factor activity"/>
    <property type="evidence" value="ECO:0007669"/>
    <property type="project" value="InterPro"/>
</dbReference>